<dbReference type="AlphaFoldDB" id="A0A1E3IKW1"/>
<protein>
    <submittedName>
        <fullName evidence="2">Uncharacterized protein</fullName>
    </submittedName>
</protein>
<evidence type="ECO:0000256" key="1">
    <source>
        <dbReference type="SAM" id="MobiDB-lite"/>
    </source>
</evidence>
<keyword evidence="3" id="KW-1185">Reference proteome</keyword>
<reference evidence="2" key="1">
    <citation type="submission" date="2016-06" db="EMBL/GenBank/DDBJ databases">
        <authorList>
            <person name="Cuomo C."/>
            <person name="Litvintseva A."/>
            <person name="Heitman J."/>
            <person name="Chen Y."/>
            <person name="Sun S."/>
            <person name="Springer D."/>
            <person name="Dromer F."/>
            <person name="Young S."/>
            <person name="Zeng Q."/>
            <person name="Chapman S."/>
            <person name="Gujja S."/>
            <person name="Saif S."/>
            <person name="Birren B."/>
        </authorList>
    </citation>
    <scope>NUCLEOTIDE SEQUENCE</scope>
    <source>
        <strain evidence="2">CBS 7841</strain>
    </source>
</reference>
<name>A0A1E3IKW1_9TREE</name>
<evidence type="ECO:0000313" key="2">
    <source>
        <dbReference type="EMBL" id="WVN85899.1"/>
    </source>
</evidence>
<reference evidence="2" key="3">
    <citation type="submission" date="2024-01" db="EMBL/GenBank/DDBJ databases">
        <authorList>
            <person name="Coelho M.A."/>
            <person name="David-Palma M."/>
            <person name="Shea T."/>
            <person name="Sun S."/>
            <person name="Cuomo C.A."/>
            <person name="Heitman J."/>
        </authorList>
    </citation>
    <scope>NUCLEOTIDE SEQUENCE</scope>
    <source>
        <strain evidence="2">CBS 7841</strain>
    </source>
</reference>
<feature type="region of interest" description="Disordered" evidence="1">
    <location>
        <begin position="216"/>
        <end position="254"/>
    </location>
</feature>
<dbReference type="VEuPathDB" id="FungiDB:L203_02486"/>
<dbReference type="EMBL" id="CP143784">
    <property type="protein sequence ID" value="WVN85899.1"/>
    <property type="molecule type" value="Genomic_DNA"/>
</dbReference>
<dbReference type="RefSeq" id="XP_066066599.1">
    <property type="nucleotide sequence ID" value="XM_066210502.1"/>
</dbReference>
<feature type="compositionally biased region" description="Low complexity" evidence="1">
    <location>
        <begin position="19"/>
        <end position="34"/>
    </location>
</feature>
<dbReference type="OrthoDB" id="2554033at2759"/>
<gene>
    <name evidence="2" type="ORF">L203_101052</name>
</gene>
<evidence type="ECO:0000313" key="3">
    <source>
        <dbReference type="Proteomes" id="UP000094043"/>
    </source>
</evidence>
<accession>A0A1E3IKW1</accession>
<organism evidence="2 3">
    <name type="scientific">Cryptococcus depauperatus CBS 7841</name>
    <dbReference type="NCBI Taxonomy" id="1295531"/>
    <lineage>
        <taxon>Eukaryota</taxon>
        <taxon>Fungi</taxon>
        <taxon>Dikarya</taxon>
        <taxon>Basidiomycota</taxon>
        <taxon>Agaricomycotina</taxon>
        <taxon>Tremellomycetes</taxon>
        <taxon>Tremellales</taxon>
        <taxon>Cryptococcaceae</taxon>
        <taxon>Cryptococcus</taxon>
    </lineage>
</organism>
<reference evidence="2" key="2">
    <citation type="journal article" date="2022" name="Elife">
        <title>Obligate sexual reproduction of a homothallic fungus closely related to the Cryptococcus pathogenic species complex.</title>
        <authorList>
            <person name="Passer A.R."/>
            <person name="Clancey S.A."/>
            <person name="Shea T."/>
            <person name="David-Palma M."/>
            <person name="Averette A.F."/>
            <person name="Boekhout T."/>
            <person name="Porcel B.M."/>
            <person name="Nowrousian M."/>
            <person name="Cuomo C.A."/>
            <person name="Sun S."/>
            <person name="Heitman J."/>
            <person name="Coelho M.A."/>
        </authorList>
    </citation>
    <scope>NUCLEOTIDE SEQUENCE</scope>
    <source>
        <strain evidence="2">CBS 7841</strain>
    </source>
</reference>
<sequence length="254" mass="27386">MTSPIPISSSSGHNDYRPALKLSPPSSTSLSLSPQTPFFPPPGLATSTTPTQPNSLFKWAAASLGKSPVMNQAMDFKPGVELIDDHEHEHDSFEFGDFGDTNARSWVKGRRALSMSMPLNAQSGISAMLQGSGQYSPNELKHNGLLRDNQAMMADKAAKGQGVLRRLSMGGYKAPFLSPTTPSLNLPPSPPSDLGARVPPPISCVDQGQPEIKRDATLQPNAHSRGRRYSEGVGMKRRGVSPMGERLLREQGHF</sequence>
<dbReference type="GeneID" id="91085266"/>
<feature type="region of interest" description="Disordered" evidence="1">
    <location>
        <begin position="1"/>
        <end position="52"/>
    </location>
</feature>
<feature type="compositionally biased region" description="Polar residues" evidence="1">
    <location>
        <begin position="1"/>
        <end position="13"/>
    </location>
</feature>
<dbReference type="KEGG" id="cdep:91085266"/>
<dbReference type="Proteomes" id="UP000094043">
    <property type="component" value="Chromosome 1"/>
</dbReference>
<proteinExistence type="predicted"/>